<dbReference type="GO" id="GO:0043409">
    <property type="term" value="P:negative regulation of MAPK cascade"/>
    <property type="evidence" value="ECO:0007669"/>
    <property type="project" value="TreeGrafter"/>
</dbReference>
<dbReference type="InterPro" id="IPR000697">
    <property type="entry name" value="WH1/EVH1_dom"/>
</dbReference>
<name>A0A6A4S3T7_SCOMX</name>
<comment type="caution">
    <text evidence="11">The sequence shown here is derived from an EMBL/GenBank/DDBJ whole genome shotgun (WGS) entry which is preliminary data.</text>
</comment>
<keyword evidence="5" id="KW-0472">Membrane</keyword>
<dbReference type="Proteomes" id="UP000438429">
    <property type="component" value="Unassembled WGS sequence"/>
</dbReference>
<dbReference type="Pfam" id="PF05210">
    <property type="entry name" value="Sprouty"/>
    <property type="match status" value="1"/>
</dbReference>
<dbReference type="SMART" id="SM00461">
    <property type="entry name" value="WH1"/>
    <property type="match status" value="1"/>
</dbReference>
<comment type="subcellular location">
    <subcellularLocation>
        <location evidence="2">Cell membrane</location>
        <topology evidence="2">Peripheral membrane protein</topology>
        <orientation evidence="2">Cytoplasmic side</orientation>
    </subcellularLocation>
    <subcellularLocation>
        <location evidence="1">Cytoplasmic vesicle</location>
        <location evidence="1">Secretory vesicle membrane</location>
        <topology evidence="1">Peripheral membrane protein</topology>
        <orientation evidence="1">Cytoplasmic side</orientation>
    </subcellularLocation>
</comment>
<keyword evidence="4" id="KW-0963">Cytoplasm</keyword>
<dbReference type="AlphaFoldDB" id="A0A6A4S3T7"/>
<dbReference type="InterPro" id="IPR007875">
    <property type="entry name" value="Sprouty"/>
</dbReference>
<evidence type="ECO:0000256" key="1">
    <source>
        <dbReference type="ARBA" id="ARBA00004360"/>
    </source>
</evidence>
<feature type="compositionally biased region" description="Low complexity" evidence="8">
    <location>
        <begin position="293"/>
        <end position="314"/>
    </location>
</feature>
<evidence type="ECO:0000256" key="5">
    <source>
        <dbReference type="ARBA" id="ARBA00023136"/>
    </source>
</evidence>
<sequence>MNSVNFSVVSRNAFGMIQSLNSNASKSTFTSQRSISILNSKENRAPRCHRTRSSRSGFVSDDSVNIARNCFCPVQFVPLRHTQKPDTPRSFDLLVRQQVMLNQKRMRYLNCLLFPYRDSYIVRVKAVVMTRDDSSGGWLAQDGGALSRVGVCRLLPPELAPSPASGSSQFLIRGERLRDKQLILDCPLRKDLVYTIATPTFHHWKVEDRRCGLSFQSPADARAFDRGVRKAIEDLAEGSTTSSTALQNEGELGDDDVFTNYHKELEEIRRWRFLALNHFQTVKPSRDLKTQDSSSNSSQKLESSLQPLESSPLPQRHKCVMGHRHDLHDLHDPYRRSVHYFLDQPSSRLSRHVTFQEDEEIVRINPRERSWERTTERHYGRQSERPWLRGYEDYRHATVHDKFIQMEDSESYVHFAKTEAQKHDYTYPLAPALSPSDSDPALGPLTNKGQGGSYCHGFSSVVATQPRSFLPSSSPSTNGGKGRKDDGLERAQCEHCGEAFYVSDNRRGRCQDAPDPVRACIRRVSCMWLADTMLYHCMSDPEGDYSDPCSCDGGEGGRFGTRWLALLGLSLVAPCLCLYPPLHACHRAGLACGCCGGRHKALS</sequence>
<keyword evidence="6" id="KW-0968">Cytoplasmic vesicle</keyword>
<dbReference type="CDD" id="cd10574">
    <property type="entry name" value="EVH1_SPRED-like"/>
    <property type="match status" value="1"/>
</dbReference>
<dbReference type="EMBL" id="VEVO01000018">
    <property type="protein sequence ID" value="KAF0027687.1"/>
    <property type="molecule type" value="Genomic_DNA"/>
</dbReference>
<dbReference type="SUPFAM" id="SSF50729">
    <property type="entry name" value="PH domain-like"/>
    <property type="match status" value="1"/>
</dbReference>
<evidence type="ECO:0000256" key="8">
    <source>
        <dbReference type="SAM" id="MobiDB-lite"/>
    </source>
</evidence>
<evidence type="ECO:0000256" key="4">
    <source>
        <dbReference type="ARBA" id="ARBA00022490"/>
    </source>
</evidence>
<evidence type="ECO:0000259" key="10">
    <source>
        <dbReference type="PROSITE" id="PS51488"/>
    </source>
</evidence>
<dbReference type="PROSITE" id="PS50229">
    <property type="entry name" value="WH1"/>
    <property type="match status" value="1"/>
</dbReference>
<protein>
    <recommendedName>
        <fullName evidence="7">Sprouty-related, EVH1 domain-containing protein 2</fullName>
    </recommendedName>
</protein>
<feature type="domain" description="WH1" evidence="9">
    <location>
        <begin position="113"/>
        <end position="235"/>
    </location>
</feature>
<evidence type="ECO:0000259" key="9">
    <source>
        <dbReference type="PROSITE" id="PS50229"/>
    </source>
</evidence>
<feature type="region of interest" description="Disordered" evidence="8">
    <location>
        <begin position="466"/>
        <end position="486"/>
    </location>
</feature>
<dbReference type="InterPro" id="IPR011993">
    <property type="entry name" value="PH-like_dom_sf"/>
</dbReference>
<dbReference type="PANTHER" id="PTHR11202">
    <property type="entry name" value="SPROUTY-RELATED, EVH1 DOMAIN-CONTAINING PROTEIN FAMILY MEMBER"/>
    <property type="match status" value="1"/>
</dbReference>
<dbReference type="PANTHER" id="PTHR11202:SF11">
    <property type="entry name" value="SPROUTY-RELATED, EVH1 DOMAIN-CONTAINING PROTEIN 2"/>
    <property type="match status" value="1"/>
</dbReference>
<organism evidence="11 12">
    <name type="scientific">Scophthalmus maximus</name>
    <name type="common">Turbot</name>
    <name type="synonym">Psetta maxima</name>
    <dbReference type="NCBI Taxonomy" id="52904"/>
    <lineage>
        <taxon>Eukaryota</taxon>
        <taxon>Metazoa</taxon>
        <taxon>Chordata</taxon>
        <taxon>Craniata</taxon>
        <taxon>Vertebrata</taxon>
        <taxon>Euteleostomi</taxon>
        <taxon>Actinopterygii</taxon>
        <taxon>Neopterygii</taxon>
        <taxon>Teleostei</taxon>
        <taxon>Neoteleostei</taxon>
        <taxon>Acanthomorphata</taxon>
        <taxon>Carangaria</taxon>
        <taxon>Pleuronectiformes</taxon>
        <taxon>Pleuronectoidei</taxon>
        <taxon>Scophthalmidae</taxon>
        <taxon>Scophthalmus</taxon>
    </lineage>
</organism>
<accession>A0A6A4S3T7</accession>
<evidence type="ECO:0000313" key="12">
    <source>
        <dbReference type="Proteomes" id="UP000438429"/>
    </source>
</evidence>
<dbReference type="InterPro" id="IPR023337">
    <property type="entry name" value="KBD"/>
</dbReference>
<feature type="compositionally biased region" description="Polar residues" evidence="8">
    <location>
        <begin position="466"/>
        <end position="478"/>
    </location>
</feature>
<evidence type="ECO:0000313" key="11">
    <source>
        <dbReference type="EMBL" id="KAF0027687.1"/>
    </source>
</evidence>
<evidence type="ECO:0000256" key="3">
    <source>
        <dbReference type="ARBA" id="ARBA00022475"/>
    </source>
</evidence>
<dbReference type="GO" id="GO:0005886">
    <property type="term" value="C:plasma membrane"/>
    <property type="evidence" value="ECO:0007669"/>
    <property type="project" value="UniProtKB-SubCell"/>
</dbReference>
<dbReference type="GO" id="GO:0030658">
    <property type="term" value="C:transport vesicle membrane"/>
    <property type="evidence" value="ECO:0007669"/>
    <property type="project" value="UniProtKB-SubCell"/>
</dbReference>
<dbReference type="InterPro" id="IPR041937">
    <property type="entry name" value="SPRE_EVH1"/>
</dbReference>
<dbReference type="GO" id="GO:0019901">
    <property type="term" value="F:protein kinase binding"/>
    <property type="evidence" value="ECO:0007669"/>
    <property type="project" value="TreeGrafter"/>
</dbReference>
<dbReference type="Pfam" id="PF00568">
    <property type="entry name" value="WH1"/>
    <property type="match status" value="1"/>
</dbReference>
<dbReference type="FunFam" id="2.30.29.30:FF:000052">
    <property type="entry name" value="Sprouty-related, EVH1 domain containing 2"/>
    <property type="match status" value="1"/>
</dbReference>
<dbReference type="PROSITE" id="PS51488">
    <property type="entry name" value="KBD"/>
    <property type="match status" value="1"/>
</dbReference>
<feature type="region of interest" description="Disordered" evidence="8">
    <location>
        <begin position="284"/>
        <end position="316"/>
    </location>
</feature>
<keyword evidence="3" id="KW-1003">Cell membrane</keyword>
<gene>
    <name evidence="11" type="ORF">F2P81_020428</name>
</gene>
<evidence type="ECO:0000256" key="6">
    <source>
        <dbReference type="ARBA" id="ARBA00023329"/>
    </source>
</evidence>
<reference evidence="11 12" key="1">
    <citation type="submission" date="2019-06" db="EMBL/GenBank/DDBJ databases">
        <title>Draft genomes of female and male turbot (Scophthalmus maximus).</title>
        <authorList>
            <person name="Xu H."/>
            <person name="Xu X.-W."/>
            <person name="Shao C."/>
            <person name="Chen S."/>
        </authorList>
    </citation>
    <scope>NUCLEOTIDE SEQUENCE [LARGE SCALE GENOMIC DNA]</scope>
    <source>
        <strain evidence="11">Ysfricsl-2016a</strain>
        <tissue evidence="11">Blood</tissue>
    </source>
</reference>
<dbReference type="PROSITE" id="PS51227">
    <property type="entry name" value="SPR"/>
    <property type="match status" value="1"/>
</dbReference>
<feature type="domain" description="KBD" evidence="10">
    <location>
        <begin position="349"/>
        <end position="418"/>
    </location>
</feature>
<evidence type="ECO:0000256" key="2">
    <source>
        <dbReference type="ARBA" id="ARBA00004413"/>
    </source>
</evidence>
<evidence type="ECO:0000256" key="7">
    <source>
        <dbReference type="ARBA" id="ARBA00039299"/>
    </source>
</evidence>
<proteinExistence type="predicted"/>
<dbReference type="Gene3D" id="2.30.29.30">
    <property type="entry name" value="Pleckstrin-homology domain (PH domain)/Phosphotyrosine-binding domain (PTB)"/>
    <property type="match status" value="1"/>
</dbReference>